<evidence type="ECO:0000256" key="1">
    <source>
        <dbReference type="ARBA" id="ARBA00004123"/>
    </source>
</evidence>
<dbReference type="InterPro" id="IPR029071">
    <property type="entry name" value="Ubiquitin-like_domsf"/>
</dbReference>
<comment type="subcellular location">
    <subcellularLocation>
        <location evidence="1">Nucleus</location>
    </subcellularLocation>
</comment>
<dbReference type="GO" id="GO:0005634">
    <property type="term" value="C:nucleus"/>
    <property type="evidence" value="ECO:0007669"/>
    <property type="project" value="UniProtKB-SubCell"/>
</dbReference>
<organism evidence="6 7">
    <name type="scientific">Haplochromis burtoni</name>
    <name type="common">Burton's mouthbrooder</name>
    <name type="synonym">Chromis burtoni</name>
    <dbReference type="NCBI Taxonomy" id="8153"/>
    <lineage>
        <taxon>Eukaryota</taxon>
        <taxon>Metazoa</taxon>
        <taxon>Chordata</taxon>
        <taxon>Craniata</taxon>
        <taxon>Vertebrata</taxon>
        <taxon>Euteleostomi</taxon>
        <taxon>Actinopterygii</taxon>
        <taxon>Neopterygii</taxon>
        <taxon>Teleostei</taxon>
        <taxon>Neoteleostei</taxon>
        <taxon>Acanthomorphata</taxon>
        <taxon>Ovalentaria</taxon>
        <taxon>Cichlomorphae</taxon>
        <taxon>Cichliformes</taxon>
        <taxon>Cichlidae</taxon>
        <taxon>African cichlids</taxon>
        <taxon>Pseudocrenilabrinae</taxon>
        <taxon>Haplochromini</taxon>
        <taxon>Haplochromis</taxon>
    </lineage>
</organism>
<dbReference type="AlphaFoldDB" id="A0A3Q2X2D0"/>
<dbReference type="OMA" id="HIHTEFI"/>
<keyword evidence="2" id="KW-0677">Repeat</keyword>
<feature type="domain" description="Apoptosis-stimulating of p53 protein 2-like RA" evidence="5">
    <location>
        <begin position="3"/>
        <end position="82"/>
    </location>
</feature>
<dbReference type="SUPFAM" id="SSF54236">
    <property type="entry name" value="Ubiquitin-like"/>
    <property type="match status" value="1"/>
</dbReference>
<evidence type="ECO:0000313" key="7">
    <source>
        <dbReference type="Proteomes" id="UP000264840"/>
    </source>
</evidence>
<dbReference type="Proteomes" id="UP000264840">
    <property type="component" value="Unplaced"/>
</dbReference>
<evidence type="ECO:0000259" key="5">
    <source>
        <dbReference type="Pfam" id="PF21801"/>
    </source>
</evidence>
<dbReference type="InterPro" id="IPR048942">
    <property type="entry name" value="ASPP2-like_RA"/>
</dbReference>
<dbReference type="Pfam" id="PF21801">
    <property type="entry name" value="ASPP2-like_RA"/>
    <property type="match status" value="1"/>
</dbReference>
<dbReference type="Ensembl" id="ENSHBUT00000035175.1">
    <property type="protein sequence ID" value="ENSHBUP00000033699.1"/>
    <property type="gene ID" value="ENSHBUG00000020747.1"/>
</dbReference>
<protein>
    <recommendedName>
        <fullName evidence="5">Apoptosis-stimulating of p53 protein 2-like RA domain-containing protein</fullName>
    </recommendedName>
</protein>
<reference evidence="6" key="1">
    <citation type="submission" date="2025-08" db="UniProtKB">
        <authorList>
            <consortium name="Ensembl"/>
        </authorList>
    </citation>
    <scope>IDENTIFICATION</scope>
</reference>
<proteinExistence type="predicted"/>
<dbReference type="GeneTree" id="ENSGT00940000153463"/>
<dbReference type="Gene3D" id="3.10.20.90">
    <property type="entry name" value="Phosphatidylinositol 3-kinase Catalytic Subunit, Chain A, domain 1"/>
    <property type="match status" value="1"/>
</dbReference>
<keyword evidence="4" id="KW-0539">Nucleus</keyword>
<keyword evidence="3" id="KW-0040">ANK repeat</keyword>
<name>A0A3Q2X2D0_HAPBU</name>
<evidence type="ECO:0000256" key="4">
    <source>
        <dbReference type="ARBA" id="ARBA00023242"/>
    </source>
</evidence>
<sequence>MLPVILTVYLNDTQQMLTEVPVTPATRVIDVVEYCKEAGEGECHLAEVWNGHERVLPQELLLLDLLQQWGARRPEVSFYLRHCPSWTQGTAKQIHIHTEFIKALSKNYVYIQLLVLNQKKKKRIWGYYLKRTWEKHSISAVHEV</sequence>
<evidence type="ECO:0000256" key="3">
    <source>
        <dbReference type="ARBA" id="ARBA00023043"/>
    </source>
</evidence>
<dbReference type="GO" id="GO:0002039">
    <property type="term" value="F:p53 binding"/>
    <property type="evidence" value="ECO:0007669"/>
    <property type="project" value="InterPro"/>
</dbReference>
<evidence type="ECO:0000256" key="2">
    <source>
        <dbReference type="ARBA" id="ARBA00022737"/>
    </source>
</evidence>
<dbReference type="GO" id="GO:0042981">
    <property type="term" value="P:regulation of apoptotic process"/>
    <property type="evidence" value="ECO:0007669"/>
    <property type="project" value="InterPro"/>
</dbReference>
<dbReference type="PANTHER" id="PTHR24131:SF15">
    <property type="entry name" value="APOPTOSIS-STIMULATING PROTEIN OF P53-LIKE ISOFORM X1"/>
    <property type="match status" value="1"/>
</dbReference>
<keyword evidence="7" id="KW-1185">Reference proteome</keyword>
<dbReference type="InterPro" id="IPR047163">
    <property type="entry name" value="ASPP1/2"/>
</dbReference>
<reference evidence="6" key="2">
    <citation type="submission" date="2025-09" db="UniProtKB">
        <authorList>
            <consortium name="Ensembl"/>
        </authorList>
    </citation>
    <scope>IDENTIFICATION</scope>
</reference>
<evidence type="ECO:0000313" key="6">
    <source>
        <dbReference type="Ensembl" id="ENSHBUP00000033699.1"/>
    </source>
</evidence>
<dbReference type="PANTHER" id="PTHR24131">
    <property type="entry name" value="APOPTOSIS-STIMULATING OF P53 PROTEIN"/>
    <property type="match status" value="1"/>
</dbReference>
<dbReference type="STRING" id="8153.ENSHBUP00000033699"/>
<accession>A0A3Q2X2D0</accession>